<feature type="transmembrane region" description="Helical" evidence="17">
    <location>
        <begin position="702"/>
        <end position="724"/>
    </location>
</feature>
<dbReference type="GO" id="GO:0030299">
    <property type="term" value="P:intestinal cholesterol absorption"/>
    <property type="evidence" value="ECO:0007669"/>
    <property type="project" value="TreeGrafter"/>
</dbReference>
<keyword evidence="16" id="KW-0175">Coiled coil</keyword>
<organism evidence="19 20">
    <name type="scientific">Meganyctiphanes norvegica</name>
    <name type="common">Northern krill</name>
    <name type="synonym">Thysanopoda norvegica</name>
    <dbReference type="NCBI Taxonomy" id="48144"/>
    <lineage>
        <taxon>Eukaryota</taxon>
        <taxon>Metazoa</taxon>
        <taxon>Ecdysozoa</taxon>
        <taxon>Arthropoda</taxon>
        <taxon>Crustacea</taxon>
        <taxon>Multicrustacea</taxon>
        <taxon>Malacostraca</taxon>
        <taxon>Eumalacostraca</taxon>
        <taxon>Eucarida</taxon>
        <taxon>Euphausiacea</taxon>
        <taxon>Euphausiidae</taxon>
        <taxon>Meganyctiphanes</taxon>
    </lineage>
</organism>
<evidence type="ECO:0000313" key="20">
    <source>
        <dbReference type="Proteomes" id="UP001497623"/>
    </source>
</evidence>
<evidence type="ECO:0000256" key="6">
    <source>
        <dbReference type="ARBA" id="ARBA00022729"/>
    </source>
</evidence>
<feature type="transmembrane region" description="Helical" evidence="17">
    <location>
        <begin position="745"/>
        <end position="768"/>
    </location>
</feature>
<evidence type="ECO:0000256" key="11">
    <source>
        <dbReference type="ARBA" id="ARBA00023157"/>
    </source>
</evidence>
<feature type="non-terminal residue" evidence="19">
    <location>
        <position position="1320"/>
    </location>
</feature>
<evidence type="ECO:0000256" key="3">
    <source>
        <dbReference type="ARBA" id="ARBA00022448"/>
    </source>
</evidence>
<evidence type="ECO:0000256" key="17">
    <source>
        <dbReference type="SAM" id="Phobius"/>
    </source>
</evidence>
<comment type="caution">
    <text evidence="19">The sequence shown here is derived from an EMBL/GenBank/DDBJ whole genome shotgun (WGS) entry which is preliminary data.</text>
</comment>
<feature type="transmembrane region" description="Helical" evidence="17">
    <location>
        <begin position="780"/>
        <end position="803"/>
    </location>
</feature>
<dbReference type="NCBIfam" id="TIGR00917">
    <property type="entry name" value="2A060601"/>
    <property type="match status" value="1"/>
</dbReference>
<evidence type="ECO:0000256" key="9">
    <source>
        <dbReference type="ARBA" id="ARBA00023098"/>
    </source>
</evidence>
<dbReference type="GO" id="GO:0030301">
    <property type="term" value="P:cholesterol transport"/>
    <property type="evidence" value="ECO:0007669"/>
    <property type="project" value="UniProtKB-ARBA"/>
</dbReference>
<protein>
    <recommendedName>
        <fullName evidence="18">SSD domain-containing protein</fullName>
    </recommendedName>
</protein>
<dbReference type="PANTHER" id="PTHR45727">
    <property type="entry name" value="NPC INTRACELLULAR CHOLESTEROL TRANSPORTER 1"/>
    <property type="match status" value="1"/>
</dbReference>
<evidence type="ECO:0000256" key="8">
    <source>
        <dbReference type="ARBA" id="ARBA00023055"/>
    </source>
</evidence>
<feature type="transmembrane region" description="Helical" evidence="17">
    <location>
        <begin position="1185"/>
        <end position="1203"/>
    </location>
</feature>
<name>A0AAV2PJ42_MEGNR</name>
<keyword evidence="6" id="KW-0732">Signal</keyword>
<dbReference type="Pfam" id="PF16414">
    <property type="entry name" value="NPC1_N"/>
    <property type="match status" value="1"/>
</dbReference>
<keyword evidence="8" id="KW-0445">Lipid transport</keyword>
<feature type="transmembrane region" description="Helical" evidence="17">
    <location>
        <begin position="672"/>
        <end position="696"/>
    </location>
</feature>
<dbReference type="InterPro" id="IPR053956">
    <property type="entry name" value="NPC1_MLD"/>
</dbReference>
<dbReference type="GO" id="GO:0005319">
    <property type="term" value="F:lipid transporter activity"/>
    <property type="evidence" value="ECO:0007669"/>
    <property type="project" value="InterPro"/>
</dbReference>
<proteinExistence type="inferred from homology"/>
<evidence type="ECO:0000259" key="18">
    <source>
        <dbReference type="PROSITE" id="PS50156"/>
    </source>
</evidence>
<dbReference type="InterPro" id="IPR053958">
    <property type="entry name" value="HMGCR/SNAP/NPC1-like_SSD"/>
</dbReference>
<sequence length="1320" mass="148479">MTSVWDSPPILCVYLINVGQDIPSGGQCIWYGMGDPNPNKPSKNLSAVYNGPPKDQSADMSLVLNLMLACPDLVTDIQNDPEYGGKVHTCCALDQIQDMATNFVMLDGFLQRCPACRSNIKKNFCYFTCHPRHSNFLRPTQIYTNPKTGNASVWTVDFNMGYDYVDDTYDSCKNVYYPEMNDLALALLCGPWGSDNCSPKRLFDYFGNNDFTPFNITYQYMESNETVEEVNITDPNGPPITMTPFNVETIPCYTNDTEWHCLCSDCEESCPPLPIPEPEPELPMIGNIDALAFSLIIIYIIMVIVFTVFFFIYRSKFYLKQTKMAERPQRNPPFSDVLEADVDHAIQSAFSNYGRFVAYHFIIALIGGIIVVIALCYGIVYLKLTTDPVKLWASPTSRSRLEKDMFDNTFAPFFRTTQVIIAPSDEYQKFPVSITDINSGLSTNYTFGPALNETFMQEVMKLQKQIEAITAKIDKTNVTVTMNDVCVKPLEPQYDDCLIQSVMNYWQNNPQKLNDDIDSGYYTKKFLKCVSNPTIISPIKDYCLGTYGGPVLPYTALGGFLPEGESLAVNPRYEESTALVIVIPLANYADPENLKPALAWEKEFLDFMKGYSNPSMKISFNAERGIEDELIRESTNDVGTILISYLLMFAYIALALGNIASECERLFIESKIGLALGGVTIVLASVFASIGFYGYVGVEATLFVVEVIPFLVLAVGVDNIFIIVQTWQRTQIKKGETLEEHIGRVVGDVAPTMLLSTTSEALCFFLAGLTDMPAVKSFSLYAGFALVLDFFLQMTCFVAILTIHAKRHEQNRFDVLCCLRGSKKSSSEDKESKFCFALFEEYARFILTDLVRYFVVLLFTGILFASVWCIPFLGVGLEQDISMPKDSFVLDYFKVLNDYLSVGPPVYFVIKDGYNYTDFDEQNLICASAGCRDDSVLSQIFISSKIPNYTYIGSGASSWLEAYLQWIEPSSSQIEATACCRIDENGNFIDTSDQFYDGECTFCINKNDNSEWNDSLRRPQPEEFMEFLPYFLIDNPHNTTCAMSGHPAYGEAVEILADENNKTRVGASYYMAYHSILKTSDDFTFALREVYKLTDKLTDYLHENTKYEGNIEVFPYSIFYVYYEQYLTMWESVAKQLGISVLSVFIVMLLLTFNLSSSIIILVTICMIVADIMGMMYYWSIDLNAVSLVNLVMAIGISVEFCSHITHSFATSVQATHRLRAQEALATMGPSVISGITLTKFVGIIVLGFAQSQIFQIFYFRMYLGMVVFGALHGLVFLPVFLSLFGPRINIQLENEAILEAQNNEGNNKSGSINKGFEMD</sequence>
<dbReference type="Pfam" id="PF22314">
    <property type="entry name" value="NPC1_MLD"/>
    <property type="match status" value="1"/>
</dbReference>
<feature type="transmembrane region" description="Helical" evidence="17">
    <location>
        <begin position="642"/>
        <end position="660"/>
    </location>
</feature>
<feature type="transmembrane region" description="Helical" evidence="17">
    <location>
        <begin position="290"/>
        <end position="313"/>
    </location>
</feature>
<dbReference type="FunFam" id="1.20.1640.10:FF:000008">
    <property type="entry name" value="NPC intracellular cholesterol transporter 1"/>
    <property type="match status" value="1"/>
</dbReference>
<comment type="similarity">
    <text evidence="2">Belongs to the patched family.</text>
</comment>
<dbReference type="PANTHER" id="PTHR45727:SF2">
    <property type="entry name" value="NPC INTRACELLULAR CHOLESTEROL TRANSPORTER 1"/>
    <property type="match status" value="1"/>
</dbReference>
<feature type="transmembrane region" description="Helical" evidence="17">
    <location>
        <begin position="1262"/>
        <end position="1285"/>
    </location>
</feature>
<feature type="transmembrane region" description="Helical" evidence="17">
    <location>
        <begin position="853"/>
        <end position="877"/>
    </location>
</feature>
<keyword evidence="5 17" id="KW-0812">Transmembrane</keyword>
<dbReference type="EMBL" id="CAXKWB010000196">
    <property type="protein sequence ID" value="CAL4059784.1"/>
    <property type="molecule type" value="Genomic_DNA"/>
</dbReference>
<evidence type="ECO:0000256" key="4">
    <source>
        <dbReference type="ARBA" id="ARBA00022548"/>
    </source>
</evidence>
<feature type="coiled-coil region" evidence="16">
    <location>
        <begin position="452"/>
        <end position="479"/>
    </location>
</feature>
<keyword evidence="14" id="KW-0753">Steroid metabolism</keyword>
<keyword evidence="9" id="KW-0443">Lipid metabolism</keyword>
<feature type="transmembrane region" description="Helical" evidence="17">
    <location>
        <begin position="356"/>
        <end position="380"/>
    </location>
</feature>
<comment type="catalytic activity">
    <reaction evidence="15">
        <text>cholesterol(in) = cholesterol(out)</text>
        <dbReference type="Rhea" id="RHEA:39747"/>
        <dbReference type="ChEBI" id="CHEBI:16113"/>
    </reaction>
</comment>
<accession>A0AAV2PJ42</accession>
<dbReference type="Gene3D" id="1.20.1640.10">
    <property type="entry name" value="Multidrug efflux transporter AcrB transmembrane domain"/>
    <property type="match status" value="2"/>
</dbReference>
<evidence type="ECO:0000256" key="15">
    <source>
        <dbReference type="ARBA" id="ARBA00034049"/>
    </source>
</evidence>
<dbReference type="GO" id="GO:0008203">
    <property type="term" value="P:cholesterol metabolic process"/>
    <property type="evidence" value="ECO:0007669"/>
    <property type="project" value="UniProtKB-KW"/>
</dbReference>
<evidence type="ECO:0000256" key="12">
    <source>
        <dbReference type="ARBA" id="ARBA00023166"/>
    </source>
</evidence>
<keyword evidence="20" id="KW-1185">Reference proteome</keyword>
<dbReference type="InterPro" id="IPR004765">
    <property type="entry name" value="NPC1-like"/>
</dbReference>
<dbReference type="FunFam" id="1.20.1640.10:FF:000010">
    <property type="entry name" value="NPC intracellular cholesterol transporter 1"/>
    <property type="match status" value="1"/>
</dbReference>
<reference evidence="19 20" key="1">
    <citation type="submission" date="2024-05" db="EMBL/GenBank/DDBJ databases">
        <authorList>
            <person name="Wallberg A."/>
        </authorList>
    </citation>
    <scope>NUCLEOTIDE SEQUENCE [LARGE SCALE GENOMIC DNA]</scope>
</reference>
<feature type="transmembrane region" description="Helical" evidence="17">
    <location>
        <begin position="1133"/>
        <end position="1152"/>
    </location>
</feature>
<gene>
    <name evidence="19" type="ORF">MNOR_LOCUS827</name>
</gene>
<evidence type="ECO:0000256" key="13">
    <source>
        <dbReference type="ARBA" id="ARBA00023180"/>
    </source>
</evidence>
<evidence type="ECO:0000256" key="1">
    <source>
        <dbReference type="ARBA" id="ARBA00004127"/>
    </source>
</evidence>
<keyword evidence="10 17" id="KW-0472">Membrane</keyword>
<keyword evidence="7 17" id="KW-1133">Transmembrane helix</keyword>
<keyword evidence="13" id="KW-0325">Glycoprotein</keyword>
<keyword evidence="4" id="KW-0153">Cholesterol metabolism</keyword>
<dbReference type="GO" id="GO:0005886">
    <property type="term" value="C:plasma membrane"/>
    <property type="evidence" value="ECO:0007669"/>
    <property type="project" value="TreeGrafter"/>
</dbReference>
<dbReference type="InterPro" id="IPR032190">
    <property type="entry name" value="NPC1_N"/>
</dbReference>
<dbReference type="GO" id="GO:0042632">
    <property type="term" value="P:cholesterol homeostasis"/>
    <property type="evidence" value="ECO:0007669"/>
    <property type="project" value="TreeGrafter"/>
</dbReference>
<feature type="transmembrane region" description="Helical" evidence="17">
    <location>
        <begin position="1224"/>
        <end position="1250"/>
    </location>
</feature>
<evidence type="ECO:0000313" key="19">
    <source>
        <dbReference type="EMBL" id="CAL4059784.1"/>
    </source>
</evidence>
<dbReference type="Proteomes" id="UP001497623">
    <property type="component" value="Unassembled WGS sequence"/>
</dbReference>
<feature type="domain" description="SSD" evidence="18">
    <location>
        <begin position="637"/>
        <end position="803"/>
    </location>
</feature>
<evidence type="ECO:0000256" key="7">
    <source>
        <dbReference type="ARBA" id="ARBA00022989"/>
    </source>
</evidence>
<dbReference type="PROSITE" id="PS50156">
    <property type="entry name" value="SSD"/>
    <property type="match status" value="1"/>
</dbReference>
<dbReference type="InterPro" id="IPR000731">
    <property type="entry name" value="SSD"/>
</dbReference>
<dbReference type="Pfam" id="PF12349">
    <property type="entry name" value="Sterol-sensing"/>
    <property type="match status" value="1"/>
</dbReference>
<dbReference type="SUPFAM" id="SSF82866">
    <property type="entry name" value="Multidrug efflux transporter AcrB transmembrane domain"/>
    <property type="match status" value="2"/>
</dbReference>
<keyword evidence="3" id="KW-0813">Transport</keyword>
<evidence type="ECO:0000256" key="10">
    <source>
        <dbReference type="ARBA" id="ARBA00023136"/>
    </source>
</evidence>
<comment type="subcellular location">
    <subcellularLocation>
        <location evidence="1">Endomembrane system</location>
        <topology evidence="1">Multi-pass membrane protein</topology>
    </subcellularLocation>
</comment>
<dbReference type="GO" id="GO:0012505">
    <property type="term" value="C:endomembrane system"/>
    <property type="evidence" value="ECO:0007669"/>
    <property type="project" value="UniProtKB-SubCell"/>
</dbReference>
<evidence type="ECO:0000256" key="14">
    <source>
        <dbReference type="ARBA" id="ARBA00023221"/>
    </source>
</evidence>
<keyword evidence="11" id="KW-1015">Disulfide bond</keyword>
<keyword evidence="12" id="KW-1207">Sterol metabolism</keyword>
<dbReference type="GO" id="GO:0015485">
    <property type="term" value="F:cholesterol binding"/>
    <property type="evidence" value="ECO:0007669"/>
    <property type="project" value="TreeGrafter"/>
</dbReference>
<evidence type="ECO:0000256" key="5">
    <source>
        <dbReference type="ARBA" id="ARBA00022692"/>
    </source>
</evidence>
<evidence type="ECO:0000256" key="2">
    <source>
        <dbReference type="ARBA" id="ARBA00005585"/>
    </source>
</evidence>
<evidence type="ECO:0000256" key="16">
    <source>
        <dbReference type="SAM" id="Coils"/>
    </source>
</evidence>
<feature type="transmembrane region" description="Helical" evidence="17">
    <location>
        <begin position="1159"/>
        <end position="1179"/>
    </location>
</feature>